<dbReference type="GO" id="GO:0003978">
    <property type="term" value="F:UDP-glucose 4-epimerase activity"/>
    <property type="evidence" value="ECO:0007669"/>
    <property type="project" value="UniProtKB-UniRule"/>
</dbReference>
<keyword evidence="12" id="KW-1185">Reference proteome</keyword>
<dbReference type="HOGENOM" id="CLU_007383_1_10_6"/>
<dbReference type="EC" id="5.1.3.2" evidence="5 9"/>
<dbReference type="NCBIfam" id="TIGR01179">
    <property type="entry name" value="galE"/>
    <property type="match status" value="1"/>
</dbReference>
<dbReference type="AlphaFoldDB" id="R4YS92"/>
<evidence type="ECO:0000259" key="10">
    <source>
        <dbReference type="Pfam" id="PF16363"/>
    </source>
</evidence>
<dbReference type="SUPFAM" id="SSF51735">
    <property type="entry name" value="NAD(P)-binding Rossmann-fold domains"/>
    <property type="match status" value="1"/>
</dbReference>
<dbReference type="CDD" id="cd05247">
    <property type="entry name" value="UDP_G4E_1_SDR_e"/>
    <property type="match status" value="1"/>
</dbReference>
<evidence type="ECO:0000313" key="12">
    <source>
        <dbReference type="Proteomes" id="UP000032749"/>
    </source>
</evidence>
<dbReference type="Pfam" id="PF16363">
    <property type="entry name" value="GDP_Man_Dehyd"/>
    <property type="match status" value="1"/>
</dbReference>
<keyword evidence="8 9" id="KW-0413">Isomerase</keyword>
<proteinExistence type="inferred from homology"/>
<feature type="domain" description="NAD(P)-binding" evidence="10">
    <location>
        <begin position="4"/>
        <end position="323"/>
    </location>
</feature>
<evidence type="ECO:0000256" key="9">
    <source>
        <dbReference type="RuleBase" id="RU366046"/>
    </source>
</evidence>
<organism evidence="11 12">
    <name type="scientific">Oleispira antarctica RB-8</name>
    <dbReference type="NCBI Taxonomy" id="698738"/>
    <lineage>
        <taxon>Bacteria</taxon>
        <taxon>Pseudomonadati</taxon>
        <taxon>Pseudomonadota</taxon>
        <taxon>Gammaproteobacteria</taxon>
        <taxon>Oceanospirillales</taxon>
        <taxon>Oceanospirillaceae</taxon>
        <taxon>Oleispira</taxon>
    </lineage>
</organism>
<reference evidence="11 12" key="1">
    <citation type="journal article" date="2013" name="Nat. Commun.">
        <title>Genome sequence and functional genomic analysis of the oil-degrading bacterium Oleispira antarctica.</title>
        <authorList>
            <person name="Kube M."/>
            <person name="Chernikova T.N."/>
            <person name="Al-Ramahi Y."/>
            <person name="Beloqui A."/>
            <person name="Lopez-Cortez N."/>
            <person name="Guazzaroni M.E."/>
            <person name="Heipieper H.J."/>
            <person name="Klages S."/>
            <person name="Kotsyurbenko O.R."/>
            <person name="Langer I."/>
            <person name="Nechitaylo T.Y."/>
            <person name="Lunsdorf H."/>
            <person name="Fernandez M."/>
            <person name="Juarez S."/>
            <person name="Ciordia S."/>
            <person name="Singer A."/>
            <person name="Kagan O."/>
            <person name="Egorova O."/>
            <person name="Petit P.A."/>
            <person name="Stogios P."/>
            <person name="Kim Y."/>
            <person name="Tchigvintsev A."/>
            <person name="Flick R."/>
            <person name="Denaro R."/>
            <person name="Genovese M."/>
            <person name="Albar J.P."/>
            <person name="Reva O.N."/>
            <person name="Martinez-Gomariz M."/>
            <person name="Tran H."/>
            <person name="Ferrer M."/>
            <person name="Savchenko A."/>
            <person name="Yakunin A.F."/>
            <person name="Yakimov M.M."/>
            <person name="Golyshina O.V."/>
            <person name="Reinhardt R."/>
            <person name="Golyshin P.N."/>
        </authorList>
    </citation>
    <scope>NUCLEOTIDE SEQUENCE [LARGE SCALE GENOMIC DNA]</scope>
</reference>
<dbReference type="STRING" id="698738.OLEAN_C19620"/>
<evidence type="ECO:0000256" key="2">
    <source>
        <dbReference type="ARBA" id="ARBA00001911"/>
    </source>
</evidence>
<dbReference type="Gene3D" id="3.90.25.10">
    <property type="entry name" value="UDP-galactose 4-epimerase, domain 1"/>
    <property type="match status" value="1"/>
</dbReference>
<dbReference type="GO" id="GO:0006012">
    <property type="term" value="P:galactose metabolic process"/>
    <property type="evidence" value="ECO:0007669"/>
    <property type="project" value="UniProtKB-UniPathway"/>
</dbReference>
<dbReference type="GO" id="GO:0005829">
    <property type="term" value="C:cytosol"/>
    <property type="evidence" value="ECO:0007669"/>
    <property type="project" value="TreeGrafter"/>
</dbReference>
<comment type="similarity">
    <text evidence="4 9">Belongs to the NAD(P)-dependent epimerase/dehydratase family.</text>
</comment>
<sequence>MTILVTGAAGFIGSHFCVSALQQGLDLVLLDNLENSSIKVLKIIEELSGVAPVFEQVDVRDKDALVAVFDKYSIDAVVHFAGYKAVGESSADPLMYYRNNVAGSINLLEAMKEQGVHKLVFSSSATVYGEPEFNPYTELHRKQPFNPYGQTKSMMEDMMRDLCDSDSQFSMISLRYFNPIGAHVSGKLGEDPKGIPNNLMPFVTKVAVGELKELGVFGDDYDTVDGTGVRDYIHVMDLAVGHIKAINYLSDNRGFEAVNLGAGKGYSVLQLIETFERLNNVKIPFVIKPRREGDLAAYWADATKAKQLLGWQTELGLDDMVRDSWAWQSANPNGYSDN</sequence>
<evidence type="ECO:0000256" key="8">
    <source>
        <dbReference type="ARBA" id="ARBA00023235"/>
    </source>
</evidence>
<name>R4YS92_OLEAN</name>
<evidence type="ECO:0000256" key="6">
    <source>
        <dbReference type="ARBA" id="ARBA00018569"/>
    </source>
</evidence>
<dbReference type="Proteomes" id="UP000032749">
    <property type="component" value="Chromosome"/>
</dbReference>
<comment type="subunit">
    <text evidence="9">Homodimer.</text>
</comment>
<dbReference type="EMBL" id="FO203512">
    <property type="protein sequence ID" value="CCK76138.1"/>
    <property type="molecule type" value="Genomic_DNA"/>
</dbReference>
<evidence type="ECO:0000256" key="3">
    <source>
        <dbReference type="ARBA" id="ARBA00004947"/>
    </source>
</evidence>
<dbReference type="InterPro" id="IPR036291">
    <property type="entry name" value="NAD(P)-bd_dom_sf"/>
</dbReference>
<dbReference type="PANTHER" id="PTHR43725:SF47">
    <property type="entry name" value="UDP-GLUCOSE 4-EPIMERASE"/>
    <property type="match status" value="1"/>
</dbReference>
<comment type="pathway">
    <text evidence="3 9">Carbohydrate metabolism; galactose metabolism.</text>
</comment>
<evidence type="ECO:0000313" key="11">
    <source>
        <dbReference type="EMBL" id="CCK76138.1"/>
    </source>
</evidence>
<evidence type="ECO:0000256" key="7">
    <source>
        <dbReference type="ARBA" id="ARBA00023027"/>
    </source>
</evidence>
<dbReference type="PANTHER" id="PTHR43725">
    <property type="entry name" value="UDP-GLUCOSE 4-EPIMERASE"/>
    <property type="match status" value="1"/>
</dbReference>
<evidence type="ECO:0000256" key="1">
    <source>
        <dbReference type="ARBA" id="ARBA00000083"/>
    </source>
</evidence>
<protein>
    <recommendedName>
        <fullName evidence="6 9">UDP-glucose 4-epimerase</fullName>
        <ecNumber evidence="5 9">5.1.3.2</ecNumber>
    </recommendedName>
</protein>
<keyword evidence="9" id="KW-0119">Carbohydrate metabolism</keyword>
<keyword evidence="7 9" id="KW-0520">NAD</keyword>
<gene>
    <name evidence="11" type="primary">galE</name>
    <name evidence="11" type="ORF">OLEAN_C19620</name>
</gene>
<dbReference type="KEGG" id="oai:OLEAN_C19620"/>
<dbReference type="PATRIC" id="fig|698738.3.peg.2031"/>
<dbReference type="InterPro" id="IPR016040">
    <property type="entry name" value="NAD(P)-bd_dom"/>
</dbReference>
<dbReference type="UniPathway" id="UPA00214"/>
<evidence type="ECO:0000256" key="4">
    <source>
        <dbReference type="ARBA" id="ARBA00007637"/>
    </source>
</evidence>
<dbReference type="NCBIfam" id="NF007956">
    <property type="entry name" value="PRK10675.1"/>
    <property type="match status" value="1"/>
</dbReference>
<dbReference type="OrthoDB" id="9803010at2"/>
<comment type="catalytic activity">
    <reaction evidence="1 9">
        <text>UDP-alpha-D-glucose = UDP-alpha-D-galactose</text>
        <dbReference type="Rhea" id="RHEA:22168"/>
        <dbReference type="ChEBI" id="CHEBI:58885"/>
        <dbReference type="ChEBI" id="CHEBI:66914"/>
        <dbReference type="EC" id="5.1.3.2"/>
    </reaction>
</comment>
<evidence type="ECO:0000256" key="5">
    <source>
        <dbReference type="ARBA" id="ARBA00013189"/>
    </source>
</evidence>
<dbReference type="InterPro" id="IPR005886">
    <property type="entry name" value="UDP_G4E"/>
</dbReference>
<dbReference type="Gene3D" id="3.40.50.720">
    <property type="entry name" value="NAD(P)-binding Rossmann-like Domain"/>
    <property type="match status" value="1"/>
</dbReference>
<accession>R4YS92</accession>
<comment type="cofactor">
    <cofactor evidence="2 9">
        <name>NAD(+)</name>
        <dbReference type="ChEBI" id="CHEBI:57540"/>
    </cofactor>
</comment>